<protein>
    <submittedName>
        <fullName evidence="3">MARVEL domain-containing protein</fullName>
    </submittedName>
</protein>
<sequence>MALILAAPGAIVCNSKGGRNGDTTACSPFSEDISVSNWNYLIELYGKADKSPDGVTSTPVDPAINSIWGQLALFILPLVFCLASIGTSVLKVNNKAEFLLLIVAALDSFACGCAEIWYSTGFGMATTIGKFTYGDSAKPDISIIIAGWCAAAALLLLNTILHAVDAFLIRRNSLE</sequence>
<dbReference type="Proteomes" id="UP000095287">
    <property type="component" value="Unplaced"/>
</dbReference>
<organism evidence="2 3">
    <name type="scientific">Steinernema glaseri</name>
    <dbReference type="NCBI Taxonomy" id="37863"/>
    <lineage>
        <taxon>Eukaryota</taxon>
        <taxon>Metazoa</taxon>
        <taxon>Ecdysozoa</taxon>
        <taxon>Nematoda</taxon>
        <taxon>Chromadorea</taxon>
        <taxon>Rhabditida</taxon>
        <taxon>Tylenchina</taxon>
        <taxon>Panagrolaimomorpha</taxon>
        <taxon>Strongyloidoidea</taxon>
        <taxon>Steinernematidae</taxon>
        <taxon>Steinernema</taxon>
    </lineage>
</organism>
<feature type="transmembrane region" description="Helical" evidence="1">
    <location>
        <begin position="67"/>
        <end position="86"/>
    </location>
</feature>
<feature type="transmembrane region" description="Helical" evidence="1">
    <location>
        <begin position="141"/>
        <end position="161"/>
    </location>
</feature>
<keyword evidence="1" id="KW-0812">Transmembrane</keyword>
<reference evidence="3" key="1">
    <citation type="submission" date="2016-11" db="UniProtKB">
        <authorList>
            <consortium name="WormBaseParasite"/>
        </authorList>
    </citation>
    <scope>IDENTIFICATION</scope>
</reference>
<evidence type="ECO:0000256" key="1">
    <source>
        <dbReference type="SAM" id="Phobius"/>
    </source>
</evidence>
<evidence type="ECO:0000313" key="2">
    <source>
        <dbReference type="Proteomes" id="UP000095287"/>
    </source>
</evidence>
<keyword evidence="1" id="KW-1133">Transmembrane helix</keyword>
<feature type="transmembrane region" description="Helical" evidence="1">
    <location>
        <begin position="98"/>
        <end position="118"/>
    </location>
</feature>
<evidence type="ECO:0000313" key="3">
    <source>
        <dbReference type="WBParaSite" id="L893_g249.t1"/>
    </source>
</evidence>
<dbReference type="AlphaFoldDB" id="A0A1I7ZCW2"/>
<keyword evidence="2" id="KW-1185">Reference proteome</keyword>
<dbReference type="WBParaSite" id="L893_g249.t1">
    <property type="protein sequence ID" value="L893_g249.t1"/>
    <property type="gene ID" value="L893_g249"/>
</dbReference>
<keyword evidence="1" id="KW-0472">Membrane</keyword>
<accession>A0A1I7ZCW2</accession>
<name>A0A1I7ZCW2_9BILA</name>
<proteinExistence type="predicted"/>